<reference evidence="1 2" key="1">
    <citation type="submission" date="2020-08" db="EMBL/GenBank/DDBJ databases">
        <title>Sequencing the genomes of 1000 actinobacteria strains.</title>
        <authorList>
            <person name="Klenk H.-P."/>
        </authorList>
    </citation>
    <scope>NUCLEOTIDE SEQUENCE [LARGE SCALE GENOMIC DNA]</scope>
    <source>
        <strain evidence="1 2">DSM 22826</strain>
    </source>
</reference>
<comment type="caution">
    <text evidence="1">The sequence shown here is derived from an EMBL/GenBank/DDBJ whole genome shotgun (WGS) entry which is preliminary data.</text>
</comment>
<organism evidence="1 2">
    <name type="scientific">Paeniglutamicibacter cryotolerans</name>
    <dbReference type="NCBI Taxonomy" id="670079"/>
    <lineage>
        <taxon>Bacteria</taxon>
        <taxon>Bacillati</taxon>
        <taxon>Actinomycetota</taxon>
        <taxon>Actinomycetes</taxon>
        <taxon>Micrococcales</taxon>
        <taxon>Micrococcaceae</taxon>
        <taxon>Paeniglutamicibacter</taxon>
    </lineage>
</organism>
<keyword evidence="2" id="KW-1185">Reference proteome</keyword>
<dbReference type="Proteomes" id="UP000523000">
    <property type="component" value="Unassembled WGS sequence"/>
</dbReference>
<gene>
    <name evidence="1" type="ORF">E9229_000347</name>
</gene>
<dbReference type="AlphaFoldDB" id="A0A839QJE4"/>
<accession>A0A839QJE4</accession>
<dbReference type="EMBL" id="JACHVS010000001">
    <property type="protein sequence ID" value="MBB2994156.1"/>
    <property type="molecule type" value="Genomic_DNA"/>
</dbReference>
<protein>
    <submittedName>
        <fullName evidence="1">Uncharacterized protein</fullName>
    </submittedName>
</protein>
<evidence type="ECO:0000313" key="2">
    <source>
        <dbReference type="Proteomes" id="UP000523000"/>
    </source>
</evidence>
<sequence length="114" mass="11850">MAIMDTAASAIAPPSVLTQNESLAADSIRSLGEFDGLQYFVAKSAESSGYCLAQYETAEQTSSIGCGAGAIGSIVELYVAPNPVVALTQDGHTMAPDEQGEWVKLTGNLWKHAG</sequence>
<proteinExistence type="predicted"/>
<name>A0A839QJE4_9MICC</name>
<evidence type="ECO:0000313" key="1">
    <source>
        <dbReference type="EMBL" id="MBB2994156.1"/>
    </source>
</evidence>
<dbReference type="RefSeq" id="WP_183509532.1">
    <property type="nucleotide sequence ID" value="NZ_BAABGK010000112.1"/>
</dbReference>